<accession>A0ABZ2KPS8</accession>
<evidence type="ECO:0000313" key="3">
    <source>
        <dbReference type="Proteomes" id="UP001374803"/>
    </source>
</evidence>
<dbReference type="SUPFAM" id="SSF53955">
    <property type="entry name" value="Lysozyme-like"/>
    <property type="match status" value="1"/>
</dbReference>
<sequence>MKTKALLGLAVLAFVAPACSSSSEDSPASTGGDALVVEASIATRSAIGVATWGIQTGKGTTTVVRGYDAAHAPIVEFEQNVAQGVVRRFQASLRANGHLATMKLELASRALKAIENTFTNDAAAHAVLARIVDDLKSQPVREQVQTAKGELHTAGLVENPSTTLLSKCSSALLGSASNGANTADACSSGEGSSDCVTSAGKMPQTQGQVDQGCSCDGASQDTSQLPSCDPGRAKCAVPPMHRALLDTIAFTEGTAGSCGTDGYSTGFGYNCFDGCAQHPHTQWGQSTAAGRYQFLDFTWDELGKSDFGPANQDIAAIEKIRQRGVDLPTDRPLTDAEFESAMHKLSLEWASLPYSPYGQPTKTLEETRARYCDAAGGC</sequence>
<keyword evidence="3" id="KW-1185">Reference proteome</keyword>
<keyword evidence="1" id="KW-0732">Signal</keyword>
<dbReference type="GO" id="GO:0016787">
    <property type="term" value="F:hydrolase activity"/>
    <property type="evidence" value="ECO:0007669"/>
    <property type="project" value="UniProtKB-KW"/>
</dbReference>
<feature type="chain" id="PRO_5046135196" evidence="1">
    <location>
        <begin position="21"/>
        <end position="378"/>
    </location>
</feature>
<evidence type="ECO:0000256" key="1">
    <source>
        <dbReference type="SAM" id="SignalP"/>
    </source>
</evidence>
<dbReference type="InterPro" id="IPR023346">
    <property type="entry name" value="Lysozyme-like_dom_sf"/>
</dbReference>
<evidence type="ECO:0000313" key="2">
    <source>
        <dbReference type="EMBL" id="WXB00667.1"/>
    </source>
</evidence>
<organism evidence="2 3">
    <name type="scientific">Pendulispora rubella</name>
    <dbReference type="NCBI Taxonomy" id="2741070"/>
    <lineage>
        <taxon>Bacteria</taxon>
        <taxon>Pseudomonadati</taxon>
        <taxon>Myxococcota</taxon>
        <taxon>Myxococcia</taxon>
        <taxon>Myxococcales</taxon>
        <taxon>Sorangiineae</taxon>
        <taxon>Pendulisporaceae</taxon>
        <taxon>Pendulispora</taxon>
    </lineage>
</organism>
<feature type="signal peptide" evidence="1">
    <location>
        <begin position="1"/>
        <end position="20"/>
    </location>
</feature>
<dbReference type="RefSeq" id="WP_394830269.1">
    <property type="nucleotide sequence ID" value="NZ_CP089929.1"/>
</dbReference>
<dbReference type="Gene3D" id="1.10.530.10">
    <property type="match status" value="1"/>
</dbReference>
<keyword evidence="2" id="KW-0378">Hydrolase</keyword>
<proteinExistence type="predicted"/>
<dbReference type="CDD" id="cd00736">
    <property type="entry name" value="lambda_lys-like"/>
    <property type="match status" value="1"/>
</dbReference>
<protein>
    <submittedName>
        <fullName evidence="2">Glycoside hydrolase family 104 protein</fullName>
    </submittedName>
</protein>
<dbReference type="Proteomes" id="UP001374803">
    <property type="component" value="Chromosome"/>
</dbReference>
<reference evidence="2" key="1">
    <citation type="submission" date="2021-12" db="EMBL/GenBank/DDBJ databases">
        <title>Discovery of the Pendulisporaceae a myxobacterial family with distinct sporulation behavior and unique specialized metabolism.</title>
        <authorList>
            <person name="Garcia R."/>
            <person name="Popoff A."/>
            <person name="Bader C.D."/>
            <person name="Loehr J."/>
            <person name="Walesch S."/>
            <person name="Walt C."/>
            <person name="Boldt J."/>
            <person name="Bunk B."/>
            <person name="Haeckl F.J.F.P.J."/>
            <person name="Gunesch A.P."/>
            <person name="Birkelbach J."/>
            <person name="Nuebel U."/>
            <person name="Pietschmann T."/>
            <person name="Bach T."/>
            <person name="Mueller R."/>
        </authorList>
    </citation>
    <scope>NUCLEOTIDE SEQUENCE</scope>
    <source>
        <strain evidence="2">MSr11367</strain>
    </source>
</reference>
<name>A0ABZ2KPS8_9BACT</name>
<dbReference type="EMBL" id="CP089983">
    <property type="protein sequence ID" value="WXB00667.1"/>
    <property type="molecule type" value="Genomic_DNA"/>
</dbReference>
<gene>
    <name evidence="2" type="ORF">LVJ94_27550</name>
</gene>